<evidence type="ECO:0000256" key="1">
    <source>
        <dbReference type="SAM" id="Phobius"/>
    </source>
</evidence>
<organism evidence="3 4">
    <name type="scientific">Aliidongia dinghuensis</name>
    <dbReference type="NCBI Taxonomy" id="1867774"/>
    <lineage>
        <taxon>Bacteria</taxon>
        <taxon>Pseudomonadati</taxon>
        <taxon>Pseudomonadota</taxon>
        <taxon>Alphaproteobacteria</taxon>
        <taxon>Rhodospirillales</taxon>
        <taxon>Dongiaceae</taxon>
        <taxon>Aliidongia</taxon>
    </lineage>
</organism>
<evidence type="ECO:0000313" key="4">
    <source>
        <dbReference type="Proteomes" id="UP000646365"/>
    </source>
</evidence>
<dbReference type="InterPro" id="IPR013424">
    <property type="entry name" value="Ice-binding_C"/>
</dbReference>
<reference evidence="3" key="1">
    <citation type="journal article" date="2014" name="Int. J. Syst. Evol. Microbiol.">
        <title>Complete genome sequence of Corynebacterium casei LMG S-19264T (=DSM 44701T), isolated from a smear-ripened cheese.</title>
        <authorList>
            <consortium name="US DOE Joint Genome Institute (JGI-PGF)"/>
            <person name="Walter F."/>
            <person name="Albersmeier A."/>
            <person name="Kalinowski J."/>
            <person name="Ruckert C."/>
        </authorList>
    </citation>
    <scope>NUCLEOTIDE SEQUENCE</scope>
    <source>
        <strain evidence="3">CGMCC 1.15725</strain>
    </source>
</reference>
<gene>
    <name evidence="3" type="ORF">GCM10011611_17330</name>
</gene>
<sequence length="226" mass="23652">MRGKILIPIVLAALGAFVEPAYASIIAEPSRLALGGNYTVDWSLFGSDGAGLSTPVFETVGPETVSVASSSGALDIMKQGTDWNGNFAPGDNLLYQPNLSDSFTVAFATPVSAVGTQIQNQVFGAFTGIMDFFNSSNTLLGEVTVAGDSTSAGDNSAVFIGGQSTANDISYVMFLTNDNRPGFPVHGDLAINQLDFQLATVPEPMSLALFGTGLAGLGLLRRRRRF</sequence>
<accession>A0A8J2YRH3</accession>
<keyword evidence="1" id="KW-0472">Membrane</keyword>
<feature type="domain" description="Ice-binding protein C-terminal" evidence="2">
    <location>
        <begin position="200"/>
        <end position="223"/>
    </location>
</feature>
<feature type="transmembrane region" description="Helical" evidence="1">
    <location>
        <begin position="204"/>
        <end position="220"/>
    </location>
</feature>
<reference evidence="3" key="2">
    <citation type="submission" date="2020-09" db="EMBL/GenBank/DDBJ databases">
        <authorList>
            <person name="Sun Q."/>
            <person name="Zhou Y."/>
        </authorList>
    </citation>
    <scope>NUCLEOTIDE SEQUENCE</scope>
    <source>
        <strain evidence="3">CGMCC 1.15725</strain>
    </source>
</reference>
<evidence type="ECO:0000313" key="3">
    <source>
        <dbReference type="EMBL" id="GGF12267.1"/>
    </source>
</evidence>
<proteinExistence type="predicted"/>
<evidence type="ECO:0000259" key="2">
    <source>
        <dbReference type="Pfam" id="PF07589"/>
    </source>
</evidence>
<keyword evidence="1" id="KW-1133">Transmembrane helix</keyword>
<dbReference type="AlphaFoldDB" id="A0A8J2YRH3"/>
<keyword evidence="4" id="KW-1185">Reference proteome</keyword>
<dbReference type="RefSeq" id="WP_229743587.1">
    <property type="nucleotide sequence ID" value="NZ_BMJQ01000004.1"/>
</dbReference>
<keyword evidence="1" id="KW-0812">Transmembrane</keyword>
<dbReference type="Proteomes" id="UP000646365">
    <property type="component" value="Unassembled WGS sequence"/>
</dbReference>
<dbReference type="NCBIfam" id="TIGR02595">
    <property type="entry name" value="PEP_CTERM"/>
    <property type="match status" value="1"/>
</dbReference>
<comment type="caution">
    <text evidence="3">The sequence shown here is derived from an EMBL/GenBank/DDBJ whole genome shotgun (WGS) entry which is preliminary data.</text>
</comment>
<name>A0A8J2YRH3_9PROT</name>
<dbReference type="EMBL" id="BMJQ01000004">
    <property type="protein sequence ID" value="GGF12267.1"/>
    <property type="molecule type" value="Genomic_DNA"/>
</dbReference>
<protein>
    <recommendedName>
        <fullName evidence="2">Ice-binding protein C-terminal domain-containing protein</fullName>
    </recommendedName>
</protein>
<dbReference type="Pfam" id="PF07589">
    <property type="entry name" value="PEP-CTERM"/>
    <property type="match status" value="1"/>
</dbReference>